<evidence type="ECO:0000313" key="13">
    <source>
        <dbReference type="Proteomes" id="UP001064632"/>
    </source>
</evidence>
<feature type="transmembrane region" description="Helical" evidence="10">
    <location>
        <begin position="537"/>
        <end position="559"/>
    </location>
</feature>
<evidence type="ECO:0000256" key="9">
    <source>
        <dbReference type="PROSITE-ProRule" id="PRU00433"/>
    </source>
</evidence>
<evidence type="ECO:0000256" key="6">
    <source>
        <dbReference type="ARBA" id="ARBA00022989"/>
    </source>
</evidence>
<feature type="transmembrane region" description="Helical" evidence="10">
    <location>
        <begin position="467"/>
        <end position="484"/>
    </location>
</feature>
<feature type="transmembrane region" description="Helical" evidence="10">
    <location>
        <begin position="579"/>
        <end position="603"/>
    </location>
</feature>
<evidence type="ECO:0000256" key="2">
    <source>
        <dbReference type="ARBA" id="ARBA00008333"/>
    </source>
</evidence>
<feature type="transmembrane region" description="Helical" evidence="10">
    <location>
        <begin position="394"/>
        <end position="417"/>
    </location>
</feature>
<gene>
    <name evidence="12" type="ORF">N4264_15285</name>
</gene>
<reference evidence="12" key="1">
    <citation type="submission" date="2022-09" db="EMBL/GenBank/DDBJ databases">
        <title>Tahibacter sp. nov., isolated from a fresh water.</title>
        <authorList>
            <person name="Baek J.H."/>
            <person name="Lee J.K."/>
            <person name="Kim J.M."/>
            <person name="Jeon C.O."/>
        </authorList>
    </citation>
    <scope>NUCLEOTIDE SEQUENCE</scope>
    <source>
        <strain evidence="12">W38</strain>
    </source>
</reference>
<dbReference type="SUPFAM" id="SSF46626">
    <property type="entry name" value="Cytochrome c"/>
    <property type="match status" value="1"/>
</dbReference>
<evidence type="ECO:0000256" key="7">
    <source>
        <dbReference type="ARBA" id="ARBA00023004"/>
    </source>
</evidence>
<keyword evidence="5 9" id="KW-0479">Metal-binding</keyword>
<dbReference type="Pfam" id="PF03239">
    <property type="entry name" value="FTR1"/>
    <property type="match status" value="1"/>
</dbReference>
<dbReference type="Pfam" id="PF13442">
    <property type="entry name" value="Cytochrome_CBB3"/>
    <property type="match status" value="1"/>
</dbReference>
<comment type="subcellular location">
    <subcellularLocation>
        <location evidence="1">Membrane</location>
        <topology evidence="1">Multi-pass membrane protein</topology>
    </subcellularLocation>
</comment>
<keyword evidence="7 9" id="KW-0408">Iron</keyword>
<dbReference type="EMBL" id="CP104694">
    <property type="protein sequence ID" value="UXI66111.1"/>
    <property type="molecule type" value="Genomic_DNA"/>
</dbReference>
<keyword evidence="13" id="KW-1185">Reference proteome</keyword>
<accession>A0ABY6B7P2</accession>
<dbReference type="InterPro" id="IPR009056">
    <property type="entry name" value="Cyt_c-like_dom"/>
</dbReference>
<evidence type="ECO:0000256" key="5">
    <source>
        <dbReference type="ARBA" id="ARBA00022723"/>
    </source>
</evidence>
<proteinExistence type="inferred from homology"/>
<dbReference type="Gene3D" id="1.10.760.10">
    <property type="entry name" value="Cytochrome c-like domain"/>
    <property type="match status" value="1"/>
</dbReference>
<dbReference type="RefSeq" id="WP_261693097.1">
    <property type="nucleotide sequence ID" value="NZ_CP104694.1"/>
</dbReference>
<sequence length="616" mass="65778">MRQVWQLLDYVGVDYGGAVANHAVVSAAEYQEMQEFVATARTRLASLPASNDRDTHLAQADQLVGAVAAKVDAAEVARLAHGLADALLATYGIAVAPRTVPDLSRAQALYVSQCSSCHGLTGHADGPAAAVLSPPPVAFADAARARERSTFALYQVISQGVAGTAMPAFTTLSEEDRWALAFRVGTLAYPPILQRDGEQLWQATPALRERFPNLDAITRITEAELSANLGEQPARAALAYLRAHPEAVTAGRTTASLVLARQRLEESQTAYTAGDPARATALALSAYLDGFEPVEPSLALHDRALLDRVEHAMGEYRARIARGAPVADIAAQADVLRTLIDSADTALSTSSADATTAFLGSLTILLREGLEALLIVIAMIAFLRKAERTDVLRYVHAGWMGALLAGLLTWGIATYVVSVSGAGREVTEGISSLFAAAVLLGVGIWMHQKSLAGRWQQYVREKLSAALTRRSAWFLFALAFISVYREVFETILFYIALWNENNGLALLAGLVTGIVLLGVIAVVLLRYSKRLPIAQFFSWSSLLIAVLAVVLAGKGVAALQEAGWVAVQPIDGPRFALLGIYPSLQPVLAQLAVLIVAVLGFVVNRRSGKPATADRR</sequence>
<keyword evidence="3 9" id="KW-0349">Heme</keyword>
<dbReference type="InterPro" id="IPR004923">
    <property type="entry name" value="FTR1/Fip1/EfeU"/>
</dbReference>
<keyword evidence="4 10" id="KW-0812">Transmembrane</keyword>
<dbReference type="PANTHER" id="PTHR31632:SF2">
    <property type="entry name" value="PLASMA MEMBRANE IRON PERMEASE"/>
    <property type="match status" value="1"/>
</dbReference>
<protein>
    <submittedName>
        <fullName evidence="12">FTR1 family protein</fullName>
    </submittedName>
</protein>
<dbReference type="InterPro" id="IPR036909">
    <property type="entry name" value="Cyt_c-like_dom_sf"/>
</dbReference>
<evidence type="ECO:0000256" key="8">
    <source>
        <dbReference type="ARBA" id="ARBA00023136"/>
    </source>
</evidence>
<evidence type="ECO:0000256" key="1">
    <source>
        <dbReference type="ARBA" id="ARBA00004141"/>
    </source>
</evidence>
<organism evidence="12 13">
    <name type="scientific">Tahibacter amnicola</name>
    <dbReference type="NCBI Taxonomy" id="2976241"/>
    <lineage>
        <taxon>Bacteria</taxon>
        <taxon>Pseudomonadati</taxon>
        <taxon>Pseudomonadota</taxon>
        <taxon>Gammaproteobacteria</taxon>
        <taxon>Lysobacterales</taxon>
        <taxon>Rhodanobacteraceae</taxon>
        <taxon>Tahibacter</taxon>
    </lineage>
</organism>
<evidence type="ECO:0000259" key="11">
    <source>
        <dbReference type="PROSITE" id="PS51007"/>
    </source>
</evidence>
<evidence type="ECO:0000313" key="12">
    <source>
        <dbReference type="EMBL" id="UXI66111.1"/>
    </source>
</evidence>
<dbReference type="Proteomes" id="UP001064632">
    <property type="component" value="Chromosome"/>
</dbReference>
<feature type="transmembrane region" description="Helical" evidence="10">
    <location>
        <begin position="357"/>
        <end position="382"/>
    </location>
</feature>
<evidence type="ECO:0000256" key="3">
    <source>
        <dbReference type="ARBA" id="ARBA00022617"/>
    </source>
</evidence>
<keyword evidence="8 10" id="KW-0472">Membrane</keyword>
<feature type="transmembrane region" description="Helical" evidence="10">
    <location>
        <begin position="429"/>
        <end position="446"/>
    </location>
</feature>
<dbReference type="PANTHER" id="PTHR31632">
    <property type="entry name" value="IRON TRANSPORTER FTH1"/>
    <property type="match status" value="1"/>
</dbReference>
<dbReference type="PROSITE" id="PS51007">
    <property type="entry name" value="CYTC"/>
    <property type="match status" value="1"/>
</dbReference>
<evidence type="ECO:0000256" key="10">
    <source>
        <dbReference type="SAM" id="Phobius"/>
    </source>
</evidence>
<keyword evidence="6 10" id="KW-1133">Transmembrane helix</keyword>
<name>A0ABY6B7P2_9GAMM</name>
<comment type="similarity">
    <text evidence="2">Belongs to the oxidase-dependent Fe transporter (OFeT) (TC 9.A.10.1) family.</text>
</comment>
<feature type="transmembrane region" description="Helical" evidence="10">
    <location>
        <begin position="504"/>
        <end position="525"/>
    </location>
</feature>
<evidence type="ECO:0000256" key="4">
    <source>
        <dbReference type="ARBA" id="ARBA00022692"/>
    </source>
</evidence>
<feature type="domain" description="Cytochrome c" evidence="11">
    <location>
        <begin position="101"/>
        <end position="245"/>
    </location>
</feature>